<dbReference type="Proteomes" id="UP000770717">
    <property type="component" value="Unassembled WGS sequence"/>
</dbReference>
<dbReference type="AlphaFoldDB" id="A0A8J6EDP3"/>
<reference evidence="1" key="1">
    <citation type="thesis" date="2020" institute="ProQuest LLC" country="789 East Eisenhower Parkway, Ann Arbor, MI, USA">
        <title>Comparative Genomics and Chromosome Evolution.</title>
        <authorList>
            <person name="Mudd A.B."/>
        </authorList>
    </citation>
    <scope>NUCLEOTIDE SEQUENCE</scope>
    <source>
        <strain evidence="1">HN-11 Male</strain>
        <tissue evidence="1">Kidney and liver</tissue>
    </source>
</reference>
<organism evidence="1 2">
    <name type="scientific">Eleutherodactylus coqui</name>
    <name type="common">Puerto Rican coqui</name>
    <dbReference type="NCBI Taxonomy" id="57060"/>
    <lineage>
        <taxon>Eukaryota</taxon>
        <taxon>Metazoa</taxon>
        <taxon>Chordata</taxon>
        <taxon>Craniata</taxon>
        <taxon>Vertebrata</taxon>
        <taxon>Euteleostomi</taxon>
        <taxon>Amphibia</taxon>
        <taxon>Batrachia</taxon>
        <taxon>Anura</taxon>
        <taxon>Neobatrachia</taxon>
        <taxon>Hyloidea</taxon>
        <taxon>Eleutherodactylidae</taxon>
        <taxon>Eleutherodactylinae</taxon>
        <taxon>Eleutherodactylus</taxon>
        <taxon>Eleutherodactylus</taxon>
    </lineage>
</organism>
<evidence type="ECO:0000313" key="1">
    <source>
        <dbReference type="EMBL" id="KAG9467144.1"/>
    </source>
</evidence>
<gene>
    <name evidence="1" type="ORF">GDO78_015520</name>
</gene>
<evidence type="ECO:0000313" key="2">
    <source>
        <dbReference type="Proteomes" id="UP000770717"/>
    </source>
</evidence>
<name>A0A8J6EDP3_ELECQ</name>
<accession>A0A8J6EDP3</accession>
<proteinExistence type="predicted"/>
<comment type="caution">
    <text evidence="1">The sequence shown here is derived from an EMBL/GenBank/DDBJ whole genome shotgun (WGS) entry which is preliminary data.</text>
</comment>
<dbReference type="EMBL" id="WNTK01001591">
    <property type="protein sequence ID" value="KAG9467144.1"/>
    <property type="molecule type" value="Genomic_DNA"/>
</dbReference>
<protein>
    <submittedName>
        <fullName evidence="1">Uncharacterized protein</fullName>
    </submittedName>
</protein>
<keyword evidence="2" id="KW-1185">Reference proteome</keyword>
<sequence length="80" mass="8737">MSTQLTDWSLTCMIRIIQGCLDSYRAGYTMVSVPIAVSELGRQRVTQPAVPVCSIHLVLLQVSAHSWSAIMSISDCGYCS</sequence>